<proteinExistence type="predicted"/>
<dbReference type="KEGG" id="mrob:HH214_10475"/>
<dbReference type="AlphaFoldDB" id="A0A7L5E183"/>
<keyword evidence="4" id="KW-1185">Reference proteome</keyword>
<evidence type="ECO:0000313" key="4">
    <source>
        <dbReference type="Proteomes" id="UP000503278"/>
    </source>
</evidence>
<gene>
    <name evidence="3" type="ORF">HH214_10475</name>
</gene>
<dbReference type="GO" id="GO:0003677">
    <property type="term" value="F:DNA binding"/>
    <property type="evidence" value="ECO:0007669"/>
    <property type="project" value="InterPro"/>
</dbReference>
<dbReference type="RefSeq" id="WP_169607465.1">
    <property type="nucleotide sequence ID" value="NZ_CP051682.1"/>
</dbReference>
<dbReference type="InterPro" id="IPR011006">
    <property type="entry name" value="CheY-like_superfamily"/>
</dbReference>
<dbReference type="PANTHER" id="PTHR37299:SF1">
    <property type="entry name" value="STAGE 0 SPORULATION PROTEIN A HOMOLOG"/>
    <property type="match status" value="1"/>
</dbReference>
<dbReference type="InterPro" id="IPR001789">
    <property type="entry name" value="Sig_transdc_resp-reg_receiver"/>
</dbReference>
<dbReference type="SMART" id="SM00850">
    <property type="entry name" value="LytTR"/>
    <property type="match status" value="1"/>
</dbReference>
<accession>A0A7L5E183</accession>
<dbReference type="Gene3D" id="2.40.50.1020">
    <property type="entry name" value="LytTr DNA-binding domain"/>
    <property type="match status" value="1"/>
</dbReference>
<evidence type="ECO:0000259" key="2">
    <source>
        <dbReference type="PROSITE" id="PS50110"/>
    </source>
</evidence>
<dbReference type="Gene3D" id="3.40.50.2300">
    <property type="match status" value="1"/>
</dbReference>
<keyword evidence="1" id="KW-0597">Phosphoprotein</keyword>
<dbReference type="Proteomes" id="UP000503278">
    <property type="component" value="Chromosome"/>
</dbReference>
<feature type="modified residue" description="4-aspartylphosphate" evidence="1">
    <location>
        <position position="55"/>
    </location>
</feature>
<dbReference type="Pfam" id="PF00072">
    <property type="entry name" value="Response_reg"/>
    <property type="match status" value="1"/>
</dbReference>
<protein>
    <submittedName>
        <fullName evidence="3">Response regulator transcription factor</fullName>
    </submittedName>
</protein>
<dbReference type="SMART" id="SM00448">
    <property type="entry name" value="REC"/>
    <property type="match status" value="1"/>
</dbReference>
<dbReference type="InterPro" id="IPR007492">
    <property type="entry name" value="LytTR_DNA-bd_dom"/>
</dbReference>
<dbReference type="EMBL" id="CP051682">
    <property type="protein sequence ID" value="QJD96258.1"/>
    <property type="molecule type" value="Genomic_DNA"/>
</dbReference>
<reference evidence="3 4" key="1">
    <citation type="submission" date="2020-04" db="EMBL/GenBank/DDBJ databases">
        <title>Genome sequencing of novel species.</title>
        <authorList>
            <person name="Heo J."/>
            <person name="Kim S.-J."/>
            <person name="Kim J.-S."/>
            <person name="Hong S.-B."/>
            <person name="Kwon S.-W."/>
        </authorList>
    </citation>
    <scope>NUCLEOTIDE SEQUENCE [LARGE SCALE GENOMIC DNA]</scope>
    <source>
        <strain evidence="3 4">F39-2</strain>
    </source>
</reference>
<dbReference type="InterPro" id="IPR046947">
    <property type="entry name" value="LytR-like"/>
</dbReference>
<dbReference type="Pfam" id="PF04397">
    <property type="entry name" value="LytTR"/>
    <property type="match status" value="1"/>
</dbReference>
<dbReference type="PROSITE" id="PS50110">
    <property type="entry name" value="RESPONSE_REGULATORY"/>
    <property type="match status" value="1"/>
</dbReference>
<dbReference type="PANTHER" id="PTHR37299">
    <property type="entry name" value="TRANSCRIPTIONAL REGULATOR-RELATED"/>
    <property type="match status" value="1"/>
</dbReference>
<dbReference type="GO" id="GO:0000156">
    <property type="term" value="F:phosphorelay response regulator activity"/>
    <property type="evidence" value="ECO:0007669"/>
    <property type="project" value="InterPro"/>
</dbReference>
<dbReference type="SUPFAM" id="SSF52172">
    <property type="entry name" value="CheY-like"/>
    <property type="match status" value="1"/>
</dbReference>
<feature type="domain" description="Response regulatory" evidence="2">
    <location>
        <begin position="3"/>
        <end position="116"/>
    </location>
</feature>
<sequence length="250" mass="29249">MLRCIIIDDEQFSVDALSSYIQLLPGLEVVGIYLDPLEALSKIDSSDQINIIFMDIDMPNLSGIELAKVLRHRTERLIFTTSHSQYAFDAYEVDGDAFLLKPFTFVKFTTTINRFFFKKDIHQNDRPLTLRSNHFFVKNKDENLRILNVCFDDVIAFESANNYVKIHVQEKKYITAYLTISDVLDIVSDRKEFRQFHRAFILSTRHIEYIEGTVIRLTNLLQVNVGESFKPDFNEFMNERLLKTSRKIKS</sequence>
<organism evidence="3 4">
    <name type="scientific">Mucilaginibacter robiniae</name>
    <dbReference type="NCBI Taxonomy" id="2728022"/>
    <lineage>
        <taxon>Bacteria</taxon>
        <taxon>Pseudomonadati</taxon>
        <taxon>Bacteroidota</taxon>
        <taxon>Sphingobacteriia</taxon>
        <taxon>Sphingobacteriales</taxon>
        <taxon>Sphingobacteriaceae</taxon>
        <taxon>Mucilaginibacter</taxon>
    </lineage>
</organism>
<name>A0A7L5E183_9SPHI</name>
<evidence type="ECO:0000256" key="1">
    <source>
        <dbReference type="PROSITE-ProRule" id="PRU00169"/>
    </source>
</evidence>
<evidence type="ECO:0000313" key="3">
    <source>
        <dbReference type="EMBL" id="QJD96258.1"/>
    </source>
</evidence>